<feature type="transmembrane region" description="Helical" evidence="1">
    <location>
        <begin position="284"/>
        <end position="302"/>
    </location>
</feature>
<dbReference type="InterPro" id="IPR006461">
    <property type="entry name" value="PLAC_motif_containing"/>
</dbReference>
<dbReference type="Pfam" id="PF04749">
    <property type="entry name" value="PLAC8"/>
    <property type="match status" value="1"/>
</dbReference>
<gene>
    <name evidence="2" type="ORF">GSMUA_01990.1</name>
</gene>
<feature type="transmembrane region" description="Helical" evidence="1">
    <location>
        <begin position="150"/>
        <end position="172"/>
    </location>
</feature>
<sequence length="571" mass="65558">MVLYVRFLHGSLMDFSLRCGAAERKQRKMDSDERGEHENDIQVDLDADSTGTRMRLVDYIPIYVPTVEQGLMNQSHRHKRRFLDFLKAHPSKDWFLRFGFVGRLSPFSFLRRSGNPSDGRRLRRFRVPFVRKINWGALIRYFKNWIKKPVNVALLIWLIFVAAGLLMLFLLMTGILNGAIPSSSNRKKWTEIVNQILNALFTIMCIYQHPKLFHHLVLLLRWKSVDRVELRTVYCKDGSHRVHERAHIMLVVFFLHITCFAQYVLCGLYWGYTRNTRPDWAENLCIGIGIAAPVIAGVYTVFSPLGRKYEEPQSVHESRSQRDQPELKIYNRRVVVTSPEWIGGLFDCWDDPTVCCASFFCTFCVFGWNMERLGFGNMYVHIATFILLVVAPLLVFSVSALNIDDDTIRYIVGIFGIVVCVFGLLYGGFWRIQMRKRFKLPANPFCCGYPSVTDCVHWLLCWSCSLSQEVRTGNFYDVEEDSLCRKAADEEGRPVLLPLPREGGSGFMVTSSGGDDYPRRSYSCPPKVDHTSLQAYADATSTWPSFTRSSTCGKIHAMRPPTPALIQLDEA</sequence>
<dbReference type="PANTHER" id="PTHR31045:SF19">
    <property type="entry name" value="OS03G0299800 PROTEIN"/>
    <property type="match status" value="1"/>
</dbReference>
<keyword evidence="1" id="KW-0812">Transmembrane</keyword>
<feature type="transmembrane region" description="Helical" evidence="1">
    <location>
        <begin position="378"/>
        <end position="401"/>
    </location>
</feature>
<accession>A0A8D7BAQ5</accession>
<protein>
    <submittedName>
        <fullName evidence="2">(wild Malaysian banana) hypothetical protein</fullName>
    </submittedName>
</protein>
<proteinExistence type="predicted"/>
<reference evidence="2" key="1">
    <citation type="submission" date="2021-03" db="EMBL/GenBank/DDBJ databases">
        <authorList>
            <consortium name="Genoscope - CEA"/>
            <person name="William W."/>
        </authorList>
    </citation>
    <scope>NUCLEOTIDE SEQUENCE</scope>
    <source>
        <strain evidence="2">Doubled-haploid Pahang</strain>
    </source>
</reference>
<feature type="transmembrane region" description="Helical" evidence="1">
    <location>
        <begin position="248"/>
        <end position="272"/>
    </location>
</feature>
<dbReference type="EMBL" id="HG996475">
    <property type="protein sequence ID" value="CAG1865429.1"/>
    <property type="molecule type" value="Genomic_DNA"/>
</dbReference>
<dbReference type="AlphaFoldDB" id="A0A8D7BAQ5"/>
<name>A0A8D7BAQ5_MUSAM</name>
<feature type="transmembrane region" description="Helical" evidence="1">
    <location>
        <begin position="407"/>
        <end position="429"/>
    </location>
</feature>
<evidence type="ECO:0000256" key="1">
    <source>
        <dbReference type="SAM" id="Phobius"/>
    </source>
</evidence>
<keyword evidence="1" id="KW-0472">Membrane</keyword>
<dbReference type="NCBIfam" id="TIGR01571">
    <property type="entry name" value="A_thal_Cys_rich"/>
    <property type="match status" value="1"/>
</dbReference>
<dbReference type="Pfam" id="PF11204">
    <property type="entry name" value="DUF2985"/>
    <property type="match status" value="1"/>
</dbReference>
<organism evidence="2">
    <name type="scientific">Musa acuminata subsp. malaccensis</name>
    <name type="common">Wild banana</name>
    <name type="synonym">Musa malaccensis</name>
    <dbReference type="NCBI Taxonomy" id="214687"/>
    <lineage>
        <taxon>Eukaryota</taxon>
        <taxon>Viridiplantae</taxon>
        <taxon>Streptophyta</taxon>
        <taxon>Embryophyta</taxon>
        <taxon>Tracheophyta</taxon>
        <taxon>Spermatophyta</taxon>
        <taxon>Magnoliopsida</taxon>
        <taxon>Liliopsida</taxon>
        <taxon>Zingiberales</taxon>
        <taxon>Musaceae</taxon>
        <taxon>Musa</taxon>
    </lineage>
</organism>
<dbReference type="InterPro" id="IPR021369">
    <property type="entry name" value="DUF2985"/>
</dbReference>
<evidence type="ECO:0000313" key="2">
    <source>
        <dbReference type="EMBL" id="CAG1865429.1"/>
    </source>
</evidence>
<keyword evidence="1" id="KW-1133">Transmembrane helix</keyword>
<dbReference type="PANTHER" id="PTHR31045">
    <property type="entry name" value="PLAC8 FAMILY PROTEIN-RELATED"/>
    <property type="match status" value="1"/>
</dbReference>